<protein>
    <submittedName>
        <fullName evidence="1">Uncharacterized protein</fullName>
    </submittedName>
</protein>
<feature type="non-terminal residue" evidence="1">
    <location>
        <position position="1"/>
    </location>
</feature>
<dbReference type="AlphaFoldDB" id="A0A6V8PHV1"/>
<evidence type="ECO:0000313" key="2">
    <source>
        <dbReference type="Proteomes" id="UP000568877"/>
    </source>
</evidence>
<sequence>HALPLLVPAEAGKRVSVETSGNVAFRLLAGKRPS</sequence>
<accession>A0A6V8PHV1</accession>
<dbReference type="EMBL" id="BLSA01000049">
    <property type="protein sequence ID" value="GFP32252.1"/>
    <property type="molecule type" value="Genomic_DNA"/>
</dbReference>
<organism evidence="1 2">
    <name type="scientific">Candidatus Hakubella thermalkaliphila</name>
    <dbReference type="NCBI Taxonomy" id="2754717"/>
    <lineage>
        <taxon>Bacteria</taxon>
        <taxon>Bacillati</taxon>
        <taxon>Actinomycetota</taxon>
        <taxon>Actinomycetota incertae sedis</taxon>
        <taxon>Candidatus Hakubellales</taxon>
        <taxon>Candidatus Hakubellaceae</taxon>
        <taxon>Candidatus Hakubella</taxon>
    </lineage>
</organism>
<proteinExistence type="predicted"/>
<evidence type="ECO:0000313" key="1">
    <source>
        <dbReference type="EMBL" id="GFP32252.1"/>
    </source>
</evidence>
<reference evidence="1 2" key="1">
    <citation type="journal article" date="2020" name="Front. Microbiol.">
        <title>Single-cell genomics of novel Actinobacteria with the Wood-Ljungdahl pathway discovered in a serpentinizing system.</title>
        <authorList>
            <person name="Merino N."/>
            <person name="Kawai M."/>
            <person name="Boyd E.S."/>
            <person name="Colman D.R."/>
            <person name="McGlynn S.E."/>
            <person name="Nealson K.H."/>
            <person name="Kurokawa K."/>
            <person name="Hongoh Y."/>
        </authorList>
    </citation>
    <scope>NUCLEOTIDE SEQUENCE [LARGE SCALE GENOMIC DNA]</scope>
    <source>
        <strain evidence="1 2">S42</strain>
    </source>
</reference>
<name>A0A6V8PHV1_9ACTN</name>
<gene>
    <name evidence="1" type="ORF">HKBW3S42_00558</name>
</gene>
<dbReference type="Proteomes" id="UP000568877">
    <property type="component" value="Unassembled WGS sequence"/>
</dbReference>
<comment type="caution">
    <text evidence="1">The sequence shown here is derived from an EMBL/GenBank/DDBJ whole genome shotgun (WGS) entry which is preliminary data.</text>
</comment>